<feature type="region of interest" description="Disordered" evidence="4">
    <location>
        <begin position="1"/>
        <end position="109"/>
    </location>
</feature>
<dbReference type="PANTHER" id="PTHR13165:SF0">
    <property type="entry name" value="SERRATE RNA EFFECTOR MOLECULE HOMOLOG"/>
    <property type="match status" value="1"/>
</dbReference>
<dbReference type="GO" id="GO:0016070">
    <property type="term" value="P:RNA metabolic process"/>
    <property type="evidence" value="ECO:0007669"/>
    <property type="project" value="UniProtKB-ARBA"/>
</dbReference>
<evidence type="ECO:0000313" key="7">
    <source>
        <dbReference type="Proteomes" id="UP001412239"/>
    </source>
</evidence>
<feature type="compositionally biased region" description="Low complexity" evidence="4">
    <location>
        <begin position="777"/>
        <end position="789"/>
    </location>
</feature>
<organism evidence="6 7">
    <name type="scientific">Tuber aestivum</name>
    <name type="common">summer truffle</name>
    <dbReference type="NCBI Taxonomy" id="59557"/>
    <lineage>
        <taxon>Eukaryota</taxon>
        <taxon>Fungi</taxon>
        <taxon>Dikarya</taxon>
        <taxon>Ascomycota</taxon>
        <taxon>Pezizomycotina</taxon>
        <taxon>Pezizomycetes</taxon>
        <taxon>Pezizales</taxon>
        <taxon>Tuberaceae</taxon>
        <taxon>Tuber</taxon>
    </lineage>
</organism>
<gene>
    <name evidence="6" type="ORF">GSTUAT00008211001</name>
</gene>
<evidence type="ECO:0000313" key="6">
    <source>
        <dbReference type="EMBL" id="CUS07706.1"/>
    </source>
</evidence>
<feature type="domain" description="C2H2-type" evidence="5">
    <location>
        <begin position="564"/>
        <end position="587"/>
    </location>
</feature>
<dbReference type="InterPro" id="IPR007042">
    <property type="entry name" value="SERRATE/Ars2_C"/>
</dbReference>
<evidence type="ECO:0000256" key="1">
    <source>
        <dbReference type="ARBA" id="ARBA00004123"/>
    </source>
</evidence>
<protein>
    <recommendedName>
        <fullName evidence="5">C2H2-type domain-containing protein</fullName>
    </recommendedName>
</protein>
<evidence type="ECO:0000259" key="5">
    <source>
        <dbReference type="PROSITE" id="PS00028"/>
    </source>
</evidence>
<dbReference type="Proteomes" id="UP001412239">
    <property type="component" value="Unassembled WGS sequence"/>
</dbReference>
<accession>A0A292PJP4</accession>
<keyword evidence="3" id="KW-0539">Nucleus</keyword>
<feature type="region of interest" description="Disordered" evidence="4">
    <location>
        <begin position="227"/>
        <end position="248"/>
    </location>
</feature>
<comment type="subcellular location">
    <subcellularLocation>
        <location evidence="1">Nucleus</location>
    </subcellularLocation>
</comment>
<feature type="region of interest" description="Disordered" evidence="4">
    <location>
        <begin position="684"/>
        <end position="798"/>
    </location>
</feature>
<feature type="compositionally biased region" description="Basic and acidic residues" evidence="4">
    <location>
        <begin position="729"/>
        <end position="760"/>
    </location>
</feature>
<keyword evidence="7" id="KW-1185">Reference proteome</keyword>
<dbReference type="PROSITE" id="PS00028">
    <property type="entry name" value="ZINC_FINGER_C2H2_1"/>
    <property type="match status" value="1"/>
</dbReference>
<dbReference type="InterPro" id="IPR013087">
    <property type="entry name" value="Znf_C2H2_type"/>
</dbReference>
<comment type="similarity">
    <text evidence="2">Belongs to the ARS2 family.</text>
</comment>
<reference evidence="6" key="1">
    <citation type="submission" date="2015-10" db="EMBL/GenBank/DDBJ databases">
        <authorList>
            <person name="Regsiter A."/>
            <person name="william w."/>
        </authorList>
    </citation>
    <scope>NUCLEOTIDE SEQUENCE</scope>
    <source>
        <strain evidence="6">Montdore</strain>
    </source>
</reference>
<proteinExistence type="inferred from homology"/>
<evidence type="ECO:0000256" key="4">
    <source>
        <dbReference type="SAM" id="MobiDB-lite"/>
    </source>
</evidence>
<dbReference type="Pfam" id="PF13821">
    <property type="entry name" value="DUF4187"/>
    <property type="match status" value="1"/>
</dbReference>
<dbReference type="Pfam" id="PF04959">
    <property type="entry name" value="ARS2"/>
    <property type="match status" value="1"/>
</dbReference>
<dbReference type="PANTHER" id="PTHR13165">
    <property type="entry name" value="ARSENITE-RESISTANCE PROTEIN 2"/>
    <property type="match status" value="1"/>
</dbReference>
<dbReference type="InterPro" id="IPR025239">
    <property type="entry name" value="DUF4187"/>
</dbReference>
<evidence type="ECO:0000256" key="3">
    <source>
        <dbReference type="ARBA" id="ARBA00023242"/>
    </source>
</evidence>
<dbReference type="GO" id="GO:0016604">
    <property type="term" value="C:nuclear body"/>
    <property type="evidence" value="ECO:0007669"/>
    <property type="project" value="TreeGrafter"/>
</dbReference>
<dbReference type="InterPro" id="IPR039727">
    <property type="entry name" value="SE/Ars2"/>
</dbReference>
<dbReference type="Pfam" id="PF12066">
    <property type="entry name" value="SERRATE_Ars2_N"/>
    <property type="match status" value="1"/>
</dbReference>
<dbReference type="SMART" id="SM01173">
    <property type="entry name" value="DUF4187"/>
    <property type="match status" value="1"/>
</dbReference>
<feature type="compositionally biased region" description="Basic and acidic residues" evidence="4">
    <location>
        <begin position="10"/>
        <end position="37"/>
    </location>
</feature>
<evidence type="ECO:0000256" key="2">
    <source>
        <dbReference type="ARBA" id="ARBA00005407"/>
    </source>
</evidence>
<sequence length="827" mass="92423">MSYLGNDRYTGGDRDRDRSRGSRDRATLESDYGRLNDAEWGYGRGRGRSPGPIRRLPPRRSRSPPPVGGNIDRYVPRSPQPRRSRSPSRSRFEYTQHGVPQLPMLGKPGAIDRYVPPHNGTAPPMYFDPHRLDYQVTFNYFSDWYHQENPGGTGPNMKEEVKQKYDEYKDELTARLAKLFVTTHKNDEWFKERYVPGEKEVAKAKIVDYRRGAFERWRAQMQSGTLDNIDRETGTGTAPKPEDSGLEPGEEIEEINRTIEDGGLKPVLLIKTISPTVSRAQLEELASTNLSNFHYISLSDPNPLKKFHRIGFILLSPTDPSDPTSEPAPVDESIVELLNGKSIHDGVHGDFVCHVGIHNGPTSARTKKVLNEAMSLPENLKKEAKLVEKCIRKLEAELHRNGEDSMVEYDGWEMIKDKVEEWGRGEREKRMGSEEEGEESGESEVELKIIKKTIDMGVEYLRRVFSFCIYCVSSSDSIVELTRKCPGGHMRRPTPASDFAPDNRTVNWTKAWQDKLEFFVCPPQPNDDDYKERLKKVGGKPVPEAVEDEVQRSMKQEDEGKYRCKVAGCTKLFKAEEFWRKHLDKKHGEWLHLLETEAQLVNSYVLDPCRVHPPKIEQNNQGGFQTVQTGGNRGFAPMMPLGTFGGPAPPPGAFQPPPGFNFNAPFFTGHHGNGADKYVPNHLMATAGPGLPDAGRGRDGGSGVGPQRRRENRVPPMGAVGLPMAVGTGRERFAPYSARRDRGDRERERERRDREMRELTRQPGNSPANRASGPVGGTPSAAPASTSSGTSGGGEAELAVLGRSVKSYMDLDAAGGEGKKSVEELDY</sequence>
<name>A0A292PJP4_9PEZI</name>
<dbReference type="EMBL" id="LN891181">
    <property type="protein sequence ID" value="CUS07706.1"/>
    <property type="molecule type" value="Genomic_DNA"/>
</dbReference>
<dbReference type="AlphaFoldDB" id="A0A292PJP4"/>
<dbReference type="InterPro" id="IPR021933">
    <property type="entry name" value="SERRATE/Ars2_N"/>
</dbReference>
<dbReference type="GO" id="GO:0031047">
    <property type="term" value="P:regulatory ncRNA-mediated gene silencing"/>
    <property type="evidence" value="ECO:0007669"/>
    <property type="project" value="UniProtKB-ARBA"/>
</dbReference>